<reference evidence="1" key="1">
    <citation type="submission" date="2020-02" db="EMBL/GenBank/DDBJ databases">
        <authorList>
            <person name="Meier V. D."/>
        </authorList>
    </citation>
    <scope>NUCLEOTIDE SEQUENCE</scope>
    <source>
        <strain evidence="1">AVDCRST_MAG25</strain>
    </source>
</reference>
<dbReference type="EMBL" id="CADCVI010000030">
    <property type="protein sequence ID" value="CAA9457912.1"/>
    <property type="molecule type" value="Genomic_DNA"/>
</dbReference>
<feature type="non-terminal residue" evidence="1">
    <location>
        <position position="1"/>
    </location>
</feature>
<name>A0A6J4QX53_9ACTN</name>
<organism evidence="1">
    <name type="scientific">uncultured Rubrobacteraceae bacterium</name>
    <dbReference type="NCBI Taxonomy" id="349277"/>
    <lineage>
        <taxon>Bacteria</taxon>
        <taxon>Bacillati</taxon>
        <taxon>Actinomycetota</taxon>
        <taxon>Rubrobacteria</taxon>
        <taxon>Rubrobacterales</taxon>
        <taxon>Rubrobacteraceae</taxon>
        <taxon>environmental samples</taxon>
    </lineage>
</organism>
<dbReference type="AlphaFoldDB" id="A0A6J4QX53"/>
<gene>
    <name evidence="1" type="ORF">AVDCRST_MAG25-384</name>
</gene>
<sequence>ASRWNLGWRGARPPLARSIEGEGLRVGRREHGVPPGGRV</sequence>
<protein>
    <submittedName>
        <fullName evidence="1">Uncharacterized protein</fullName>
    </submittedName>
</protein>
<accession>A0A6J4QX53</accession>
<evidence type="ECO:0000313" key="1">
    <source>
        <dbReference type="EMBL" id="CAA9457912.1"/>
    </source>
</evidence>
<feature type="non-terminal residue" evidence="1">
    <location>
        <position position="39"/>
    </location>
</feature>
<proteinExistence type="predicted"/>